<feature type="compositionally biased region" description="Polar residues" evidence="1">
    <location>
        <begin position="135"/>
        <end position="153"/>
    </location>
</feature>
<dbReference type="SMR" id="A0A1J6JN97"/>
<feature type="compositionally biased region" description="Basic and acidic residues" evidence="1">
    <location>
        <begin position="164"/>
        <end position="177"/>
    </location>
</feature>
<feature type="compositionally biased region" description="Low complexity" evidence="1">
    <location>
        <begin position="235"/>
        <end position="264"/>
    </location>
</feature>
<evidence type="ECO:0000313" key="3">
    <source>
        <dbReference type="Proteomes" id="UP000187609"/>
    </source>
</evidence>
<organism evidence="2 3">
    <name type="scientific">Nicotiana attenuata</name>
    <name type="common">Coyote tobacco</name>
    <dbReference type="NCBI Taxonomy" id="49451"/>
    <lineage>
        <taxon>Eukaryota</taxon>
        <taxon>Viridiplantae</taxon>
        <taxon>Streptophyta</taxon>
        <taxon>Embryophyta</taxon>
        <taxon>Tracheophyta</taxon>
        <taxon>Spermatophyta</taxon>
        <taxon>Magnoliopsida</taxon>
        <taxon>eudicotyledons</taxon>
        <taxon>Gunneridae</taxon>
        <taxon>Pentapetalae</taxon>
        <taxon>asterids</taxon>
        <taxon>lamiids</taxon>
        <taxon>Solanales</taxon>
        <taxon>Solanaceae</taxon>
        <taxon>Nicotianoideae</taxon>
        <taxon>Nicotianeae</taxon>
        <taxon>Nicotiana</taxon>
    </lineage>
</organism>
<accession>A0A1J6JN97</accession>
<proteinExistence type="predicted"/>
<reference evidence="2" key="1">
    <citation type="submission" date="2016-11" db="EMBL/GenBank/DDBJ databases">
        <title>The genome of Nicotiana attenuata.</title>
        <authorList>
            <person name="Xu S."/>
            <person name="Brockmoeller T."/>
            <person name="Gaquerel E."/>
            <person name="Navarro A."/>
            <person name="Kuhl H."/>
            <person name="Gase K."/>
            <person name="Ling Z."/>
            <person name="Zhou W."/>
            <person name="Kreitzer C."/>
            <person name="Stanke M."/>
            <person name="Tang H."/>
            <person name="Lyons E."/>
            <person name="Pandey P."/>
            <person name="Pandey S.P."/>
            <person name="Timmermann B."/>
            <person name="Baldwin I.T."/>
        </authorList>
    </citation>
    <scope>NUCLEOTIDE SEQUENCE [LARGE SCALE GENOMIC DNA]</scope>
    <source>
        <strain evidence="2">UT</strain>
    </source>
</reference>
<feature type="region of interest" description="Disordered" evidence="1">
    <location>
        <begin position="135"/>
        <end position="177"/>
    </location>
</feature>
<feature type="region of interest" description="Disordered" evidence="1">
    <location>
        <begin position="199"/>
        <end position="265"/>
    </location>
</feature>
<dbReference type="OMA" id="WSKGGEF"/>
<dbReference type="PANTHER" id="PTHR34193:SF17">
    <property type="match status" value="1"/>
</dbReference>
<dbReference type="EMBL" id="MJEQ01018656">
    <property type="protein sequence ID" value="OIT18734.1"/>
    <property type="molecule type" value="Genomic_DNA"/>
</dbReference>
<dbReference type="Proteomes" id="UP000187609">
    <property type="component" value="Unassembled WGS sequence"/>
</dbReference>
<protein>
    <submittedName>
        <fullName evidence="2">Uncharacterized protein</fullName>
    </submittedName>
</protein>
<dbReference type="STRING" id="49451.A0A1J6JN97"/>
<keyword evidence="3" id="KW-1185">Reference proteome</keyword>
<dbReference type="AlphaFoldDB" id="A0A1J6JN97"/>
<evidence type="ECO:0000313" key="2">
    <source>
        <dbReference type="EMBL" id="OIT18734.1"/>
    </source>
</evidence>
<gene>
    <name evidence="2" type="ORF">A4A49_43608</name>
</gene>
<comment type="caution">
    <text evidence="2">The sequence shown here is derived from an EMBL/GenBank/DDBJ whole genome shotgun (WGS) entry which is preliminary data.</text>
</comment>
<sequence>MFNPRNQKPNDHIPILDPVTTSDYSYNLRNWPKNDVESVQFRVQESSNHVDYGDESGVSSPPLWKNSHQISTNYRSHSNSSRALAIARGQFELMEMVKNMPESCYELSLKDLVEQNRVLESDQEECLINKEEENFTSTTSLEQQRMKSIQRQESNSSKKSNNNKNDHQKKGKMIRSESFENQRLFLKMFFPISLESKKKNLKNSPKTSTKVSPKPEGSVKSSKNVEKDWWKRRFSCSSESDSSRTGSSNSESTDTSGSSGSNGSRKSKYRYIQFMNFSI</sequence>
<dbReference type="Gramene" id="OIT18734">
    <property type="protein sequence ID" value="OIT18734"/>
    <property type="gene ID" value="A4A49_43608"/>
</dbReference>
<name>A0A1J6JN97_NICAT</name>
<dbReference type="PANTHER" id="PTHR34193">
    <property type="entry name" value="OS11G0199801 PROTEIN"/>
    <property type="match status" value="1"/>
</dbReference>
<feature type="compositionally biased region" description="Low complexity" evidence="1">
    <location>
        <begin position="154"/>
        <end position="163"/>
    </location>
</feature>
<evidence type="ECO:0000256" key="1">
    <source>
        <dbReference type="SAM" id="MobiDB-lite"/>
    </source>
</evidence>